<dbReference type="STRING" id="7998.ENSIPUP00000026467"/>
<evidence type="ECO:0000313" key="3">
    <source>
        <dbReference type="Proteomes" id="UP000221080"/>
    </source>
</evidence>
<keyword evidence="3" id="KW-1185">Reference proteome</keyword>
<dbReference type="Proteomes" id="UP000221080">
    <property type="component" value="Chromosome 14"/>
</dbReference>
<proteinExistence type="predicted"/>
<dbReference type="OrthoDB" id="9997853at2759"/>
<organism evidence="3 4">
    <name type="scientific">Ictalurus punctatus</name>
    <name type="common">Channel catfish</name>
    <name type="synonym">Silurus punctatus</name>
    <dbReference type="NCBI Taxonomy" id="7998"/>
    <lineage>
        <taxon>Eukaryota</taxon>
        <taxon>Metazoa</taxon>
        <taxon>Chordata</taxon>
        <taxon>Craniata</taxon>
        <taxon>Vertebrata</taxon>
        <taxon>Euteleostomi</taxon>
        <taxon>Actinopterygii</taxon>
        <taxon>Neopterygii</taxon>
        <taxon>Teleostei</taxon>
        <taxon>Ostariophysi</taxon>
        <taxon>Siluriformes</taxon>
        <taxon>Ictaluridae</taxon>
        <taxon>Ictalurus</taxon>
    </lineage>
</organism>
<dbReference type="GeneID" id="108275027"/>
<reference evidence="3" key="1">
    <citation type="journal article" date="2016" name="Nat. Commun.">
        <title>The channel catfish genome sequence provides insights into the evolution of scale formation in teleosts.</title>
        <authorList>
            <person name="Liu Z."/>
            <person name="Liu S."/>
            <person name="Yao J."/>
            <person name="Bao L."/>
            <person name="Zhang J."/>
            <person name="Li Y."/>
            <person name="Jiang C."/>
            <person name="Sun L."/>
            <person name="Wang R."/>
            <person name="Zhang Y."/>
            <person name="Zhou T."/>
            <person name="Zeng Q."/>
            <person name="Fu Q."/>
            <person name="Gao S."/>
            <person name="Li N."/>
            <person name="Koren S."/>
            <person name="Jiang Y."/>
            <person name="Zimin A."/>
            <person name="Xu P."/>
            <person name="Phillippy A.M."/>
            <person name="Geng X."/>
            <person name="Song L."/>
            <person name="Sun F."/>
            <person name="Li C."/>
            <person name="Wang X."/>
            <person name="Chen A."/>
            <person name="Jin Y."/>
            <person name="Yuan Z."/>
            <person name="Yang Y."/>
            <person name="Tan S."/>
            <person name="Peatman E."/>
            <person name="Lu J."/>
            <person name="Qin Z."/>
            <person name="Dunham R."/>
            <person name="Li Z."/>
            <person name="Sonstegard T."/>
            <person name="Feng J."/>
            <person name="Danzmann R.G."/>
            <person name="Schroeder S."/>
            <person name="Scheffler B."/>
            <person name="Duke M.V."/>
            <person name="Ballard L."/>
            <person name="Kucuktas H."/>
            <person name="Kaltenboeck L."/>
            <person name="Liu H."/>
            <person name="Armbruster J."/>
            <person name="Xie Y."/>
            <person name="Kirby M.L."/>
            <person name="Tian Y."/>
            <person name="Flanagan M.E."/>
            <person name="Mu W."/>
            <person name="Waldbieser G.C."/>
        </authorList>
    </citation>
    <scope>NUCLEOTIDE SEQUENCE [LARGE SCALE GENOMIC DNA]</scope>
    <source>
        <strain evidence="3">SDA103</strain>
    </source>
</reference>
<reference evidence="4" key="2">
    <citation type="submission" date="2025-08" db="UniProtKB">
        <authorList>
            <consortium name="RefSeq"/>
        </authorList>
    </citation>
    <scope>IDENTIFICATION</scope>
    <source>
        <tissue evidence="4">Blood</tissue>
    </source>
</reference>
<dbReference type="InterPro" id="IPR026172">
    <property type="entry name" value="GSAP_fam"/>
</dbReference>
<dbReference type="GO" id="GO:0005802">
    <property type="term" value="C:trans-Golgi network"/>
    <property type="evidence" value="ECO:0007669"/>
    <property type="project" value="TreeGrafter"/>
</dbReference>
<keyword evidence="1" id="KW-0175">Coiled coil</keyword>
<dbReference type="InterPro" id="IPR028010">
    <property type="entry name" value="GSAP_C_dom"/>
</dbReference>
<accession>A0A2D0SF09</accession>
<dbReference type="OMA" id="CANQSRN"/>
<dbReference type="PANTHER" id="PTHR13630:SF1">
    <property type="entry name" value="GAMMA-SECRETASE-ACTIVATING PROTEIN"/>
    <property type="match status" value="1"/>
</dbReference>
<dbReference type="Pfam" id="PF14959">
    <property type="entry name" value="GSAP-16"/>
    <property type="match status" value="1"/>
</dbReference>
<evidence type="ECO:0000259" key="2">
    <source>
        <dbReference type="Pfam" id="PF14959"/>
    </source>
</evidence>
<protein>
    <submittedName>
        <fullName evidence="4">Gamma-secretase-activating protein</fullName>
    </submittedName>
</protein>
<dbReference type="PANTHER" id="PTHR13630">
    <property type="entry name" value="GAMMA-SECRETASE-ACTIVATING PROTEIN"/>
    <property type="match status" value="1"/>
</dbReference>
<dbReference type="GO" id="GO:1902004">
    <property type="term" value="P:positive regulation of amyloid-beta formation"/>
    <property type="evidence" value="ECO:0007669"/>
    <property type="project" value="TreeGrafter"/>
</dbReference>
<dbReference type="AlphaFoldDB" id="A0A2D0SF09"/>
<feature type="coiled-coil region" evidence="1">
    <location>
        <begin position="557"/>
        <end position="584"/>
    </location>
</feature>
<gene>
    <name evidence="4" type="primary">gsap</name>
</gene>
<evidence type="ECO:0000313" key="4">
    <source>
        <dbReference type="RefSeq" id="XP_017341056.1"/>
    </source>
</evidence>
<dbReference type="RefSeq" id="XP_017341056.1">
    <property type="nucleotide sequence ID" value="XM_017485567.3"/>
</dbReference>
<feature type="domain" description="Gamma-secretase-activating protein C-terminal" evidence="2">
    <location>
        <begin position="644"/>
        <end position="751"/>
    </location>
</feature>
<dbReference type="KEGG" id="ipu:108275027"/>
<sequence length="859" mass="98510">MLQLTSTFDIQRDAVSRLVAKEETVRSLREDVLVVDTQILNVERDEGVVYCWRGATGNTRIGKYDPHTKQNKLLYTFDKQVCISSCSLNREETLLAVSLTRSLQGGEDHFKPVSKYLTLLIEINPMNNTKVIKAVDCKVKVQFLYPDSSRNTVLESHLLVAAEDGYIDRYHILLGRQEGCKVVMQNTERLGKDRVTDEFCWVQWDSDTQRLFFLTSREKYVLKCVQFFPDHNFETLFELPLELPSNPFTSVRFINFGHDHFQERENKGMKLMVFTDRTGIMCVCYSHPLHGVEDYTYTIAFVHRGFSKTFTIALEQSVKPGSMPALQPLFIYLGHYVVVYLAGHFLHLINCRQQDLLCHSLFLSGADAHVDALGVNDVLVSISGHKLVDWGMGRIYTINLSHDFLLQLLSPIRPEAQRLAALHCVLVHLGPDQDLEKKIIYWISENLMSFNAFDQIQEFILGSLYRMCCQQCLSLNKVLPYSSVFEKKELPVALTAIPGVKCTPELLAQPVIKGKARSLQGYWNELQRIIERTKYFESVPNPRYRFSQIKSDCAKLKAALSSEKKKSSNNLQQLEENAKKVLSMVDTRHLDKRVVPLFQEVDQPQRALVGLMVDKLREHLNTYLPQLGKKKIEMLVVNYMAKLLELLRHILETLWMKLNLGRSVLCLKQQGSSDEWTMFHTMCRILEAAEGLCLPLPPGYSTLVSVLGVRCLPHNTFLLYVDHGFLHLTEPFVSRLMTDLDNSNGNEELKFSVLKRLPECLAQRVCQLWDHPVSSACITRQCVRRLLEKYIKTKASVQLDRDKLCTRGEFLPLTYLVAILSDTEEHATNPFEDQENVDARFVEDIALKQTLIKLGFEGK</sequence>
<evidence type="ECO:0000256" key="1">
    <source>
        <dbReference type="SAM" id="Coils"/>
    </source>
</evidence>
<dbReference type="CTD" id="54103"/>
<name>A0A2D0SF09_ICTPU</name>